<protein>
    <recommendedName>
        <fullName evidence="1">DUF1995 domain-containing protein</fullName>
    </recommendedName>
</protein>
<evidence type="ECO:0000313" key="2">
    <source>
        <dbReference type="EMBL" id="KAL3765813.1"/>
    </source>
</evidence>
<evidence type="ECO:0000259" key="1">
    <source>
        <dbReference type="Pfam" id="PF09353"/>
    </source>
</evidence>
<name>A0ABD3MPH0_9STRA</name>
<comment type="caution">
    <text evidence="2">The sequence shown here is derived from an EMBL/GenBank/DDBJ whole genome shotgun (WGS) entry which is preliminary data.</text>
</comment>
<dbReference type="Proteomes" id="UP001530293">
    <property type="component" value="Unassembled WGS sequence"/>
</dbReference>
<feature type="domain" description="DUF1995" evidence="1">
    <location>
        <begin position="26"/>
        <end position="274"/>
    </location>
</feature>
<dbReference type="PANTHER" id="PTHR35509">
    <property type="entry name" value="DOMAIN PROTEIN, PUTATIVE (DUF1995)-RELATED"/>
    <property type="match status" value="1"/>
</dbReference>
<dbReference type="InterPro" id="IPR018962">
    <property type="entry name" value="DUF1995"/>
</dbReference>
<accession>A0ABD3MPH0</accession>
<dbReference type="InterPro" id="IPR053021">
    <property type="entry name" value="Chloroplast_ADK"/>
</dbReference>
<dbReference type="PANTHER" id="PTHR35509:SF4">
    <property type="entry name" value="DUF1995 DOMAIN-CONTAINING PROTEIN"/>
    <property type="match status" value="1"/>
</dbReference>
<reference evidence="2 3" key="1">
    <citation type="submission" date="2024-10" db="EMBL/GenBank/DDBJ databases">
        <title>Updated reference genomes for cyclostephanoid diatoms.</title>
        <authorList>
            <person name="Roberts W.R."/>
            <person name="Alverson A.J."/>
        </authorList>
    </citation>
    <scope>NUCLEOTIDE SEQUENCE [LARGE SCALE GENOMIC DNA]</scope>
    <source>
        <strain evidence="2 3">AJA232-27</strain>
    </source>
</reference>
<evidence type="ECO:0000313" key="3">
    <source>
        <dbReference type="Proteomes" id="UP001530293"/>
    </source>
</evidence>
<dbReference type="EMBL" id="JALLBG020000091">
    <property type="protein sequence ID" value="KAL3765813.1"/>
    <property type="molecule type" value="Genomic_DNA"/>
</dbReference>
<keyword evidence="3" id="KW-1185">Reference proteome</keyword>
<organism evidence="2 3">
    <name type="scientific">Discostella pseudostelligera</name>
    <dbReference type="NCBI Taxonomy" id="259834"/>
    <lineage>
        <taxon>Eukaryota</taxon>
        <taxon>Sar</taxon>
        <taxon>Stramenopiles</taxon>
        <taxon>Ochrophyta</taxon>
        <taxon>Bacillariophyta</taxon>
        <taxon>Coscinodiscophyceae</taxon>
        <taxon>Thalassiosirophycidae</taxon>
        <taxon>Stephanodiscales</taxon>
        <taxon>Stephanodiscaceae</taxon>
        <taxon>Discostella</taxon>
    </lineage>
</organism>
<gene>
    <name evidence="2" type="ORF">ACHAWU_002608</name>
</gene>
<dbReference type="AlphaFoldDB" id="A0ABD3MPH0"/>
<dbReference type="Pfam" id="PF09353">
    <property type="entry name" value="DUF1995"/>
    <property type="match status" value="1"/>
</dbReference>
<proteinExistence type="predicted"/>
<sequence>MCWGLIPLIDGGKGMPKLYNAYFDDQIAKQASAAISRAISAGKRNMEVQFPPVPNVEEAKFGTPLNQKFGTAIVARDLKITGGYKPGSNISRNLIAYSNLYWAKKLAGSVKGGALGGNPVGALTAEQVNFDEVGNFGDVSRTGVIFQEKARKGIILEDIFVKELPTNLMVLLLRGRNNEAIIAINPGGEETWDRLVSAHGQPNCPFVVMNNAYSTSYDLGNRKGFEEVYYLKRISRGFVFRSFPGNWEALLEKPDGSVEVLKSYKTKPSLREVSELVRDESFKRYAINNDRWMSGRM</sequence>